<dbReference type="EMBL" id="PDXD01000016">
    <property type="protein sequence ID" value="RYN74809.1"/>
    <property type="molecule type" value="Genomic_DNA"/>
</dbReference>
<dbReference type="AlphaFoldDB" id="A0A4Q4NDS0"/>
<dbReference type="InterPro" id="IPR027417">
    <property type="entry name" value="P-loop_NTPase"/>
</dbReference>
<evidence type="ECO:0000256" key="1">
    <source>
        <dbReference type="SAM" id="Coils"/>
    </source>
</evidence>
<reference evidence="3" key="1">
    <citation type="journal article" date="2019" name="bioRxiv">
        <title>Genomics, evolutionary history and diagnostics of the Alternaria alternata species group including apple and Asian pear pathotypes.</title>
        <authorList>
            <person name="Armitage A.D."/>
            <person name="Cockerton H.M."/>
            <person name="Sreenivasaprasad S."/>
            <person name="Woodhall J.W."/>
            <person name="Lane C.R."/>
            <person name="Harrison R.J."/>
            <person name="Clarkson J.P."/>
        </authorList>
    </citation>
    <scope>NUCLEOTIDE SEQUENCE [LARGE SCALE GENOMIC DNA]</scope>
    <source>
        <strain evidence="3">FERA 1177</strain>
    </source>
</reference>
<sequence>MRVHLIDTPGFDDSNRTDADVLRDIAGFLGVAYQKNIRLSGLVYCHRIIDPRMQGSAQRNFHMFRDLCGEDCYRQIALITTHWAYVPPTIGTAREKELIDTEKFWGYMYRKGSHILRHVSDTDRSSAMTILAELIRGDRKVTLDIQREMSEGLGLEQTSAGKRLNADIIEMRKKHREDLKALEQSMKRAMAEKDKEQTQQLEKLLSETEQKIKAGEESQERLKADLQNLQVEREAAMARLQAELKASQDQMAEEQLKFQLRQDQDRAEMQSEKEAHKARMEQLQQQMNRQAEEIKKKAAGSQTDWGSIGNAVSNVVCTIAHIAGTVIEAAIEADREAQRAQSSYSYSYDEPWM</sequence>
<comment type="caution">
    <text evidence="2">The sequence shown here is derived from an EMBL/GenBank/DDBJ whole genome shotgun (WGS) entry which is preliminary data.</text>
</comment>
<organism evidence="2 3">
    <name type="scientific">Alternaria alternata</name>
    <name type="common">Alternaria rot fungus</name>
    <name type="synonym">Torula alternata</name>
    <dbReference type="NCBI Taxonomy" id="5599"/>
    <lineage>
        <taxon>Eukaryota</taxon>
        <taxon>Fungi</taxon>
        <taxon>Dikarya</taxon>
        <taxon>Ascomycota</taxon>
        <taxon>Pezizomycotina</taxon>
        <taxon>Dothideomycetes</taxon>
        <taxon>Pleosporomycetidae</taxon>
        <taxon>Pleosporales</taxon>
        <taxon>Pleosporineae</taxon>
        <taxon>Pleosporaceae</taxon>
        <taxon>Alternaria</taxon>
        <taxon>Alternaria sect. Alternaria</taxon>
        <taxon>Alternaria alternata complex</taxon>
    </lineage>
</organism>
<gene>
    <name evidence="2" type="ORF">AA0117_g6629</name>
</gene>
<dbReference type="Proteomes" id="UP000291422">
    <property type="component" value="Unassembled WGS sequence"/>
</dbReference>
<evidence type="ECO:0000313" key="2">
    <source>
        <dbReference type="EMBL" id="RYN74809.1"/>
    </source>
</evidence>
<dbReference type="VEuPathDB" id="FungiDB:CC77DRAFT_948193"/>
<dbReference type="SUPFAM" id="SSF52540">
    <property type="entry name" value="P-loop containing nucleoside triphosphate hydrolases"/>
    <property type="match status" value="1"/>
</dbReference>
<name>A0A4Q4NDS0_ALTAL</name>
<feature type="coiled-coil region" evidence="1">
    <location>
        <begin position="165"/>
        <end position="300"/>
    </location>
</feature>
<proteinExistence type="predicted"/>
<protein>
    <recommendedName>
        <fullName evidence="4">G domain-containing protein</fullName>
    </recommendedName>
</protein>
<evidence type="ECO:0000313" key="3">
    <source>
        <dbReference type="Proteomes" id="UP000291422"/>
    </source>
</evidence>
<dbReference type="Gene3D" id="3.40.50.300">
    <property type="entry name" value="P-loop containing nucleotide triphosphate hydrolases"/>
    <property type="match status" value="1"/>
</dbReference>
<evidence type="ECO:0008006" key="4">
    <source>
        <dbReference type="Google" id="ProtNLM"/>
    </source>
</evidence>
<accession>A0A4Q4NDS0</accession>
<keyword evidence="1" id="KW-0175">Coiled coil</keyword>